<dbReference type="EMBL" id="HACG01008815">
    <property type="protein sequence ID" value="CEK55680.1"/>
    <property type="molecule type" value="Transcribed_RNA"/>
</dbReference>
<organism evidence="2">
    <name type="scientific">Arion vulgaris</name>
    <dbReference type="NCBI Taxonomy" id="1028688"/>
    <lineage>
        <taxon>Eukaryota</taxon>
        <taxon>Metazoa</taxon>
        <taxon>Spiralia</taxon>
        <taxon>Lophotrochozoa</taxon>
        <taxon>Mollusca</taxon>
        <taxon>Gastropoda</taxon>
        <taxon>Heterobranchia</taxon>
        <taxon>Euthyneura</taxon>
        <taxon>Panpulmonata</taxon>
        <taxon>Eupulmonata</taxon>
        <taxon>Stylommatophora</taxon>
        <taxon>Helicina</taxon>
        <taxon>Arionoidea</taxon>
        <taxon>Arionidae</taxon>
        <taxon>Arion</taxon>
    </lineage>
</organism>
<feature type="non-terminal residue" evidence="2">
    <location>
        <position position="120"/>
    </location>
</feature>
<proteinExistence type="predicted"/>
<gene>
    <name evidence="2" type="primary">ORF25780</name>
</gene>
<protein>
    <submittedName>
        <fullName evidence="2">Uncharacterized protein</fullName>
    </submittedName>
</protein>
<feature type="compositionally biased region" description="Basic and acidic residues" evidence="1">
    <location>
        <begin position="1"/>
        <end position="13"/>
    </location>
</feature>
<accession>A0A0B6YJH6</accession>
<feature type="compositionally biased region" description="Polar residues" evidence="1">
    <location>
        <begin position="35"/>
        <end position="50"/>
    </location>
</feature>
<evidence type="ECO:0000256" key="1">
    <source>
        <dbReference type="SAM" id="MobiDB-lite"/>
    </source>
</evidence>
<evidence type="ECO:0000313" key="2">
    <source>
        <dbReference type="EMBL" id="CEK55680.1"/>
    </source>
</evidence>
<reference evidence="2" key="1">
    <citation type="submission" date="2014-12" db="EMBL/GenBank/DDBJ databases">
        <title>Insight into the proteome of Arion vulgaris.</title>
        <authorList>
            <person name="Aradska J."/>
            <person name="Bulat T."/>
            <person name="Smidak R."/>
            <person name="Sarate P."/>
            <person name="Gangsoo J."/>
            <person name="Sialana F."/>
            <person name="Bilban M."/>
            <person name="Lubec G."/>
        </authorList>
    </citation>
    <scope>NUCLEOTIDE SEQUENCE</scope>
    <source>
        <tissue evidence="2">Skin</tissue>
    </source>
</reference>
<feature type="compositionally biased region" description="Polar residues" evidence="1">
    <location>
        <begin position="104"/>
        <end position="120"/>
    </location>
</feature>
<feature type="region of interest" description="Disordered" evidence="1">
    <location>
        <begin position="1"/>
        <end position="50"/>
    </location>
</feature>
<sequence>NNKIRYNSDERVSTEPGTSGKSQSKTPGEEKNSTKSRITEAQNSSPQANILPQTVLHSVLRDVDVSPVLSSQSVYGSLTISNTSSIVDPPPSFLGTVSIRKASASDSQGSNRSNTLTSIS</sequence>
<dbReference type="AlphaFoldDB" id="A0A0B6YJH6"/>
<feature type="non-terminal residue" evidence="2">
    <location>
        <position position="1"/>
    </location>
</feature>
<feature type="region of interest" description="Disordered" evidence="1">
    <location>
        <begin position="101"/>
        <end position="120"/>
    </location>
</feature>
<name>A0A0B6YJH6_9EUPU</name>
<feature type="compositionally biased region" description="Polar residues" evidence="1">
    <location>
        <begin position="15"/>
        <end position="26"/>
    </location>
</feature>